<evidence type="ECO:0000256" key="1">
    <source>
        <dbReference type="ARBA" id="ARBA00005417"/>
    </source>
</evidence>
<name>A0A1U9QMJ1_STRNV</name>
<dbReference type="PROSITE" id="PS00211">
    <property type="entry name" value="ABC_TRANSPORTER_1"/>
    <property type="match status" value="1"/>
</dbReference>
<dbReference type="Pfam" id="PF00005">
    <property type="entry name" value="ABC_tran"/>
    <property type="match status" value="1"/>
</dbReference>
<keyword evidence="6" id="KW-1185">Reference proteome</keyword>
<keyword evidence="2" id="KW-0547">Nucleotide-binding</keyword>
<sequence length="226" mass="23719">MTTARAPETDALRARDLYRFYRSGEEETLALRGVDLRVRYGESVAVIGPSGSGKSTLLACLAGLDEPDGGTVHVGGERISHRPEAERARMRARRIGVLSQSGNLIAHLDVAANIRLARTAAPGTGGPSVHALLDQVGLGHRARAVPRELAGGELARAGLAVALANDPDILLADEPTGELDGATEQRILQLLRSRALAGGGVLLVTHSPEAVKIADRVITLRDGRAS</sequence>
<dbReference type="InterPro" id="IPR027417">
    <property type="entry name" value="P-loop_NTPase"/>
</dbReference>
<dbReference type="PANTHER" id="PTHR24220:SF689">
    <property type="entry name" value="LIPOPROTEIN-RELEASING SYSTEM ATP-BINDING PROTEIN LOLD"/>
    <property type="match status" value="1"/>
</dbReference>
<dbReference type="InterPro" id="IPR003593">
    <property type="entry name" value="AAA+_ATPase"/>
</dbReference>
<comment type="similarity">
    <text evidence="1">Belongs to the ABC transporter superfamily.</text>
</comment>
<dbReference type="GO" id="GO:0022857">
    <property type="term" value="F:transmembrane transporter activity"/>
    <property type="evidence" value="ECO:0007669"/>
    <property type="project" value="TreeGrafter"/>
</dbReference>
<dbReference type="PROSITE" id="PS50893">
    <property type="entry name" value="ABC_TRANSPORTER_2"/>
    <property type="match status" value="1"/>
</dbReference>
<evidence type="ECO:0000313" key="6">
    <source>
        <dbReference type="Proteomes" id="UP000189677"/>
    </source>
</evidence>
<gene>
    <name evidence="5" type="ORF">BBN63_03170</name>
</gene>
<protein>
    <submittedName>
        <fullName evidence="5">ABC transporter ATP-binding protein</fullName>
    </submittedName>
</protein>
<evidence type="ECO:0000259" key="4">
    <source>
        <dbReference type="PROSITE" id="PS50893"/>
    </source>
</evidence>
<reference evidence="5 6" key="1">
    <citation type="submission" date="2016-11" db="EMBL/GenBank/DDBJ databases">
        <title>Complete genome sequence of Streptomyces niveus SCSIO 3406.</title>
        <authorList>
            <person name="Zhu Q."/>
            <person name="Cheng W."/>
            <person name="Song Y."/>
            <person name="Li Q."/>
            <person name="Ju J."/>
        </authorList>
    </citation>
    <scope>NUCLEOTIDE SEQUENCE [LARGE SCALE GENOMIC DNA]</scope>
    <source>
        <strain evidence="5 6">SCSIO 3406</strain>
    </source>
</reference>
<dbReference type="KEGG" id="snw:BBN63_03170"/>
<evidence type="ECO:0000256" key="2">
    <source>
        <dbReference type="ARBA" id="ARBA00022741"/>
    </source>
</evidence>
<dbReference type="GO" id="GO:0016887">
    <property type="term" value="F:ATP hydrolysis activity"/>
    <property type="evidence" value="ECO:0007669"/>
    <property type="project" value="InterPro"/>
</dbReference>
<keyword evidence="3 5" id="KW-0067">ATP-binding</keyword>
<dbReference type="InterPro" id="IPR003439">
    <property type="entry name" value="ABC_transporter-like_ATP-bd"/>
</dbReference>
<dbReference type="GO" id="GO:0005886">
    <property type="term" value="C:plasma membrane"/>
    <property type="evidence" value="ECO:0007669"/>
    <property type="project" value="TreeGrafter"/>
</dbReference>
<dbReference type="EMBL" id="CP018047">
    <property type="protein sequence ID" value="AQU65400.1"/>
    <property type="molecule type" value="Genomic_DNA"/>
</dbReference>
<accession>A0A1U9QMJ1</accession>
<dbReference type="AlphaFoldDB" id="A0A1U9QMJ1"/>
<evidence type="ECO:0000256" key="3">
    <source>
        <dbReference type="ARBA" id="ARBA00022840"/>
    </source>
</evidence>
<dbReference type="PANTHER" id="PTHR24220">
    <property type="entry name" value="IMPORT ATP-BINDING PROTEIN"/>
    <property type="match status" value="1"/>
</dbReference>
<organism evidence="5 6">
    <name type="scientific">Streptomyces niveus</name>
    <name type="common">Streptomyces spheroides</name>
    <dbReference type="NCBI Taxonomy" id="193462"/>
    <lineage>
        <taxon>Bacteria</taxon>
        <taxon>Bacillati</taxon>
        <taxon>Actinomycetota</taxon>
        <taxon>Actinomycetes</taxon>
        <taxon>Kitasatosporales</taxon>
        <taxon>Streptomycetaceae</taxon>
        <taxon>Streptomyces</taxon>
    </lineage>
</organism>
<dbReference type="RefSeq" id="WP_078073904.1">
    <property type="nucleotide sequence ID" value="NZ_CP018047.1"/>
</dbReference>
<proteinExistence type="inferred from homology"/>
<feature type="domain" description="ABC transporter" evidence="4">
    <location>
        <begin position="12"/>
        <end position="226"/>
    </location>
</feature>
<dbReference type="SUPFAM" id="SSF52540">
    <property type="entry name" value="P-loop containing nucleoside triphosphate hydrolases"/>
    <property type="match status" value="1"/>
</dbReference>
<dbReference type="SMART" id="SM00382">
    <property type="entry name" value="AAA"/>
    <property type="match status" value="1"/>
</dbReference>
<dbReference type="Proteomes" id="UP000189677">
    <property type="component" value="Chromosome"/>
</dbReference>
<dbReference type="OrthoDB" id="9097991at2"/>
<dbReference type="Gene3D" id="3.40.50.300">
    <property type="entry name" value="P-loop containing nucleotide triphosphate hydrolases"/>
    <property type="match status" value="1"/>
</dbReference>
<dbReference type="InterPro" id="IPR017871">
    <property type="entry name" value="ABC_transporter-like_CS"/>
</dbReference>
<dbReference type="InterPro" id="IPR015854">
    <property type="entry name" value="ABC_transpr_LolD-like"/>
</dbReference>
<evidence type="ECO:0000313" key="5">
    <source>
        <dbReference type="EMBL" id="AQU65400.1"/>
    </source>
</evidence>
<dbReference type="GO" id="GO:0005524">
    <property type="term" value="F:ATP binding"/>
    <property type="evidence" value="ECO:0007669"/>
    <property type="project" value="UniProtKB-KW"/>
</dbReference>